<reference evidence="3" key="1">
    <citation type="submission" date="2020-08" db="EMBL/GenBank/DDBJ databases">
        <title>Whole genome shotgun sequence of Polymorphospora rubra NBRC 101157.</title>
        <authorList>
            <person name="Komaki H."/>
            <person name="Tamura T."/>
        </authorList>
    </citation>
    <scope>NUCLEOTIDE SEQUENCE</scope>
    <source>
        <strain evidence="3">NBRC 101157</strain>
    </source>
</reference>
<evidence type="ECO:0000259" key="2">
    <source>
        <dbReference type="SMART" id="SM00894"/>
    </source>
</evidence>
<feature type="region of interest" description="Disordered" evidence="1">
    <location>
        <begin position="37"/>
        <end position="129"/>
    </location>
</feature>
<name>A0A810N0J0_9ACTN</name>
<gene>
    <name evidence="3" type="ORF">Prubr_21260</name>
</gene>
<dbReference type="KEGG" id="pry:Prubr_21260"/>
<proteinExistence type="predicted"/>
<sequence length="129" mass="13259">MITPHVGTLAGMTPTIRARLGILAAAAALPILLACGAGASSQPDSSDPGSGGSPTQMEQQASEQPVVEVPDVETPDEEPTAPAEEPAEEEVSYKNCTEVREAGKAPLREGDPGYSSKLDRDGDGVACER</sequence>
<accession>A0A810N0J0</accession>
<organism evidence="3 4">
    <name type="scientific">Polymorphospora rubra</name>
    <dbReference type="NCBI Taxonomy" id="338584"/>
    <lineage>
        <taxon>Bacteria</taxon>
        <taxon>Bacillati</taxon>
        <taxon>Actinomycetota</taxon>
        <taxon>Actinomycetes</taxon>
        <taxon>Micromonosporales</taxon>
        <taxon>Micromonosporaceae</taxon>
        <taxon>Polymorphospora</taxon>
    </lineage>
</organism>
<dbReference type="AlphaFoldDB" id="A0A810N0J0"/>
<evidence type="ECO:0000313" key="3">
    <source>
        <dbReference type="EMBL" id="BCJ65105.1"/>
    </source>
</evidence>
<dbReference type="Proteomes" id="UP000680866">
    <property type="component" value="Chromosome"/>
</dbReference>
<dbReference type="SMART" id="SM00894">
    <property type="entry name" value="Excalibur"/>
    <property type="match status" value="1"/>
</dbReference>
<keyword evidence="4" id="KW-1185">Reference proteome</keyword>
<dbReference type="EMBL" id="AP023359">
    <property type="protein sequence ID" value="BCJ65105.1"/>
    <property type="molecule type" value="Genomic_DNA"/>
</dbReference>
<evidence type="ECO:0000313" key="4">
    <source>
        <dbReference type="Proteomes" id="UP000680866"/>
    </source>
</evidence>
<evidence type="ECO:0000256" key="1">
    <source>
        <dbReference type="SAM" id="MobiDB-lite"/>
    </source>
</evidence>
<feature type="compositionally biased region" description="Acidic residues" evidence="1">
    <location>
        <begin position="70"/>
        <end position="90"/>
    </location>
</feature>
<feature type="compositionally biased region" description="Basic and acidic residues" evidence="1">
    <location>
        <begin position="97"/>
        <end position="129"/>
    </location>
</feature>
<dbReference type="Pfam" id="PF05901">
    <property type="entry name" value="Excalibur"/>
    <property type="match status" value="1"/>
</dbReference>
<feature type="compositionally biased region" description="Low complexity" evidence="1">
    <location>
        <begin position="37"/>
        <end position="48"/>
    </location>
</feature>
<feature type="domain" description="Excalibur calcium-binding" evidence="2">
    <location>
        <begin position="92"/>
        <end position="128"/>
    </location>
</feature>
<protein>
    <recommendedName>
        <fullName evidence="2">Excalibur calcium-binding domain-containing protein</fullName>
    </recommendedName>
</protein>
<dbReference type="InterPro" id="IPR008613">
    <property type="entry name" value="Excalibur_Ca-bd_domain"/>
</dbReference>